<comment type="caution">
    <text evidence="1">Lacks conserved residue(s) required for the propagation of feature annotation.</text>
</comment>
<keyword evidence="3" id="KW-1185">Reference proteome</keyword>
<accession>A0A0R1MQA0</accession>
<dbReference type="RefSeq" id="WP_057895338.1">
    <property type="nucleotide sequence ID" value="NZ_AZEH01000019.1"/>
</dbReference>
<dbReference type="Pfam" id="PF03829">
    <property type="entry name" value="PTSIIA_gutA"/>
    <property type="match status" value="1"/>
</dbReference>
<dbReference type="AlphaFoldDB" id="A0A0R1MQA0"/>
<dbReference type="GO" id="GO:0016301">
    <property type="term" value="F:kinase activity"/>
    <property type="evidence" value="ECO:0007669"/>
    <property type="project" value="TreeGrafter"/>
</dbReference>
<dbReference type="GO" id="GO:0009401">
    <property type="term" value="P:phosphoenolpyruvate-dependent sugar phosphotransferase system"/>
    <property type="evidence" value="ECO:0007669"/>
    <property type="project" value="InterPro"/>
</dbReference>
<dbReference type="PROSITE" id="PS51097">
    <property type="entry name" value="PTS_EIIA_TYPE_5"/>
    <property type="match status" value="1"/>
</dbReference>
<dbReference type="STRING" id="1423777.FD46_GL000340"/>
<name>A0A0R1MQA0_9LACO</name>
<dbReference type="PANTHER" id="PTHR40398:SF1">
    <property type="entry name" value="PTS SYSTEM GLUCITOL_SORBITOL-SPECIFIC EIIA COMPONENT"/>
    <property type="match status" value="1"/>
</dbReference>
<dbReference type="PANTHER" id="PTHR40398">
    <property type="entry name" value="PTS SYSTEM GLUCITOL/SORBITOL-SPECIFIC EIIA COMPONENT"/>
    <property type="match status" value="1"/>
</dbReference>
<gene>
    <name evidence="2" type="ORF">FD46_GL000340</name>
</gene>
<evidence type="ECO:0000256" key="1">
    <source>
        <dbReference type="PROSITE-ProRule" id="PRU00420"/>
    </source>
</evidence>
<sequence length="124" mass="13836">MEMKYDRIFETNVVEIGKEAQDFGEIGMAILFGSEAPDALRSSCYIINVKPVLKEIKNNMVLKIDGNKYRITAVGNEVQTNLSNLGHIAISFTGATEAKLPGTMYVEEKKYPKFKINTEITIEG</sequence>
<dbReference type="SUPFAM" id="SSF141530">
    <property type="entry name" value="PTSIIA/GutA-like"/>
    <property type="match status" value="1"/>
</dbReference>
<dbReference type="EMBL" id="AZEH01000019">
    <property type="protein sequence ID" value="KRL06008.1"/>
    <property type="molecule type" value="Genomic_DNA"/>
</dbReference>
<organism evidence="2 3">
    <name type="scientific">Liquorilactobacillus oeni DSM 19972</name>
    <dbReference type="NCBI Taxonomy" id="1423777"/>
    <lineage>
        <taxon>Bacteria</taxon>
        <taxon>Bacillati</taxon>
        <taxon>Bacillota</taxon>
        <taxon>Bacilli</taxon>
        <taxon>Lactobacillales</taxon>
        <taxon>Lactobacillaceae</taxon>
        <taxon>Liquorilactobacillus</taxon>
    </lineage>
</organism>
<evidence type="ECO:0000313" key="3">
    <source>
        <dbReference type="Proteomes" id="UP000051686"/>
    </source>
</evidence>
<dbReference type="InterPro" id="IPR036665">
    <property type="entry name" value="PTS_IIA_glucitol/sorbitol_sf"/>
</dbReference>
<reference evidence="2 3" key="1">
    <citation type="journal article" date="2015" name="Genome Announc.">
        <title>Expanding the biotechnology potential of lactobacilli through comparative genomics of 213 strains and associated genera.</title>
        <authorList>
            <person name="Sun Z."/>
            <person name="Harris H.M."/>
            <person name="McCann A."/>
            <person name="Guo C."/>
            <person name="Argimon S."/>
            <person name="Zhang W."/>
            <person name="Yang X."/>
            <person name="Jeffery I.B."/>
            <person name="Cooney J.C."/>
            <person name="Kagawa T.F."/>
            <person name="Liu W."/>
            <person name="Song Y."/>
            <person name="Salvetti E."/>
            <person name="Wrobel A."/>
            <person name="Rasinkangas P."/>
            <person name="Parkhill J."/>
            <person name="Rea M.C."/>
            <person name="O'Sullivan O."/>
            <person name="Ritari J."/>
            <person name="Douillard F.P."/>
            <person name="Paul Ross R."/>
            <person name="Yang R."/>
            <person name="Briner A.E."/>
            <person name="Felis G.E."/>
            <person name="de Vos W.M."/>
            <person name="Barrangou R."/>
            <person name="Klaenhammer T.R."/>
            <person name="Caufield P.W."/>
            <person name="Cui Y."/>
            <person name="Zhang H."/>
            <person name="O'Toole P.W."/>
        </authorList>
    </citation>
    <scope>NUCLEOTIDE SEQUENCE [LARGE SCALE GENOMIC DNA]</scope>
    <source>
        <strain evidence="2 3">DSM 19972</strain>
    </source>
</reference>
<dbReference type="Gene3D" id="2.40.33.40">
    <property type="entry name" value="Phosphotransferase system, glucitol/sorbitol-specific IIA component"/>
    <property type="match status" value="1"/>
</dbReference>
<comment type="caution">
    <text evidence="2">The sequence shown here is derived from an EMBL/GenBank/DDBJ whole genome shotgun (WGS) entry which is preliminary data.</text>
</comment>
<dbReference type="InterPro" id="IPR004716">
    <property type="entry name" value="PTS_IIA_glucitol/sorbitol-sp"/>
</dbReference>
<evidence type="ECO:0000313" key="2">
    <source>
        <dbReference type="EMBL" id="KRL06008.1"/>
    </source>
</evidence>
<dbReference type="GO" id="GO:0008982">
    <property type="term" value="F:protein-N(PI)-phosphohistidine-sugar phosphotransferase activity"/>
    <property type="evidence" value="ECO:0007669"/>
    <property type="project" value="InterPro"/>
</dbReference>
<proteinExistence type="predicted"/>
<dbReference type="Proteomes" id="UP000051686">
    <property type="component" value="Unassembled WGS sequence"/>
</dbReference>
<protein>
    <submittedName>
        <fullName evidence="2">Sorbitol pts, eiia</fullName>
    </submittedName>
</protein>
<dbReference type="GO" id="GO:0005737">
    <property type="term" value="C:cytoplasm"/>
    <property type="evidence" value="ECO:0007669"/>
    <property type="project" value="InterPro"/>
</dbReference>
<dbReference type="PATRIC" id="fig|1423777.3.peg.359"/>